<evidence type="ECO:0000259" key="1">
    <source>
        <dbReference type="Pfam" id="PF13619"/>
    </source>
</evidence>
<evidence type="ECO:0000313" key="2">
    <source>
        <dbReference type="EMBL" id="SON57829.1"/>
    </source>
</evidence>
<accession>A0A2C9DCC5</accession>
<dbReference type="InterPro" id="IPR025309">
    <property type="entry name" value="KTSC_dom"/>
</dbReference>
<proteinExistence type="predicted"/>
<keyword evidence="3" id="KW-1185">Reference proteome</keyword>
<feature type="domain" description="KTSC" evidence="1">
    <location>
        <begin position="9"/>
        <end position="66"/>
    </location>
</feature>
<name>A0A2C9DCC5_9HYPH</name>
<dbReference type="Proteomes" id="UP000223606">
    <property type="component" value="Chromosome 1"/>
</dbReference>
<dbReference type="KEGG" id="hdi:HDIA_4288"/>
<dbReference type="Pfam" id="PF13619">
    <property type="entry name" value="KTSC"/>
    <property type="match status" value="1"/>
</dbReference>
<sequence length="72" mass="8438">MLVRRYAIKSKIISSVRYSRISGELTLNFANGKAYRYSRVPHSVVQSLLKSASPGSFFIEQIRDQYRRREVR</sequence>
<organism evidence="2 3">
    <name type="scientific">Hartmannibacter diazotrophicus</name>
    <dbReference type="NCBI Taxonomy" id="1482074"/>
    <lineage>
        <taxon>Bacteria</taxon>
        <taxon>Pseudomonadati</taxon>
        <taxon>Pseudomonadota</taxon>
        <taxon>Alphaproteobacteria</taxon>
        <taxon>Hyphomicrobiales</taxon>
        <taxon>Pleomorphomonadaceae</taxon>
        <taxon>Hartmannibacter</taxon>
    </lineage>
</organism>
<gene>
    <name evidence="2" type="ORF">HDIA_4288</name>
</gene>
<reference evidence="3" key="1">
    <citation type="submission" date="2017-09" db="EMBL/GenBank/DDBJ databases">
        <title>Genome sequence of Nannocystis excedens DSM 71.</title>
        <authorList>
            <person name="Blom J."/>
        </authorList>
    </citation>
    <scope>NUCLEOTIDE SEQUENCE [LARGE SCALE GENOMIC DNA]</scope>
    <source>
        <strain evidence="3">type strain: E19</strain>
    </source>
</reference>
<protein>
    <recommendedName>
        <fullName evidence="1">KTSC domain-containing protein</fullName>
    </recommendedName>
</protein>
<dbReference type="AlphaFoldDB" id="A0A2C9DCC5"/>
<dbReference type="EMBL" id="LT960614">
    <property type="protein sequence ID" value="SON57829.1"/>
    <property type="molecule type" value="Genomic_DNA"/>
</dbReference>
<evidence type="ECO:0000313" key="3">
    <source>
        <dbReference type="Proteomes" id="UP000223606"/>
    </source>
</evidence>